<dbReference type="RefSeq" id="XP_017771388.1">
    <property type="nucleotide sequence ID" value="XM_017915899.1"/>
</dbReference>
<feature type="domain" description="CAF17 C-terminal" evidence="4">
    <location>
        <begin position="264"/>
        <end position="334"/>
    </location>
</feature>
<comment type="subcellular location">
    <subcellularLocation>
        <location evidence="1">Mitochondrion</location>
    </subcellularLocation>
</comment>
<dbReference type="PANTHER" id="PTHR22602:SF0">
    <property type="entry name" value="TRANSFERASE CAF17, MITOCHONDRIAL-RELATED"/>
    <property type="match status" value="1"/>
</dbReference>
<name>A0ABM1M9Y8_NICVS</name>
<dbReference type="InterPro" id="IPR027266">
    <property type="entry name" value="TrmE/GcvT-like"/>
</dbReference>
<dbReference type="PANTHER" id="PTHR22602">
    <property type="entry name" value="TRANSFERASE CAF17, MITOCHONDRIAL-RELATED"/>
    <property type="match status" value="1"/>
</dbReference>
<dbReference type="Gene3D" id="3.30.1360.120">
    <property type="entry name" value="Probable tRNA modification gtpase trme, domain 1"/>
    <property type="match status" value="1"/>
</dbReference>
<sequence>MLRLNHICAKFAPTIRQKSTNVLELLNNRSLIQVAGNEVADFLQGLITNDINHLNNGNESMYAMFLNTKGRVMYDTLVYKGVEPNCYLLECDSEIVQSLQKHLKLYRVRRKIDIKLLDDSCIYALFDADQSSKESHKSKGLDGIIVPCNTLNETQPYTVFSKHIGDISIYQDPRIIALGLRVVAPKGYDVLGEISNGTDVKLEQSKYREFRYHLGVGEGVTDLPPGNCLPLEANCDYLHGVSFHKGCYIGQELTARTHHTGVVRKRLMPIHLDKPLEDIPEEKNIVLDKVNLGKFRGSVGCTGLALLRIAQAIECQGIPIGNSLATTGKPTWWPLEAPKEKMSA</sequence>
<keyword evidence="2" id="KW-0809">Transit peptide</keyword>
<keyword evidence="5" id="KW-1185">Reference proteome</keyword>
<dbReference type="GO" id="GO:0016740">
    <property type="term" value="F:transferase activity"/>
    <property type="evidence" value="ECO:0007669"/>
    <property type="project" value="UniProtKB-KW"/>
</dbReference>
<keyword evidence="6" id="KW-0808">Transferase</keyword>
<keyword evidence="3" id="KW-0496">Mitochondrion</keyword>
<evidence type="ECO:0000313" key="5">
    <source>
        <dbReference type="Proteomes" id="UP000695000"/>
    </source>
</evidence>
<evidence type="ECO:0000256" key="3">
    <source>
        <dbReference type="ARBA" id="ARBA00023128"/>
    </source>
</evidence>
<evidence type="ECO:0000256" key="1">
    <source>
        <dbReference type="ARBA" id="ARBA00004173"/>
    </source>
</evidence>
<dbReference type="GeneID" id="108558864"/>
<protein>
    <submittedName>
        <fullName evidence="6">Transferase CAF17 homolog, mitochondrial isoform X1</fullName>
    </submittedName>
</protein>
<dbReference type="InterPro" id="IPR057460">
    <property type="entry name" value="CAF17_C"/>
</dbReference>
<evidence type="ECO:0000259" key="4">
    <source>
        <dbReference type="Pfam" id="PF25455"/>
    </source>
</evidence>
<evidence type="ECO:0000256" key="2">
    <source>
        <dbReference type="ARBA" id="ARBA00022946"/>
    </source>
</evidence>
<reference evidence="6" key="1">
    <citation type="submission" date="2025-08" db="UniProtKB">
        <authorList>
            <consortium name="RefSeq"/>
        </authorList>
    </citation>
    <scope>IDENTIFICATION</scope>
    <source>
        <tissue evidence="6">Whole Larva</tissue>
    </source>
</reference>
<proteinExistence type="predicted"/>
<accession>A0ABM1M9Y8</accession>
<dbReference type="Pfam" id="PF25455">
    <property type="entry name" value="Beta-barrel_CAF17_C"/>
    <property type="match status" value="1"/>
</dbReference>
<organism evidence="5 6">
    <name type="scientific">Nicrophorus vespilloides</name>
    <name type="common">Boreal carrion beetle</name>
    <dbReference type="NCBI Taxonomy" id="110193"/>
    <lineage>
        <taxon>Eukaryota</taxon>
        <taxon>Metazoa</taxon>
        <taxon>Ecdysozoa</taxon>
        <taxon>Arthropoda</taxon>
        <taxon>Hexapoda</taxon>
        <taxon>Insecta</taxon>
        <taxon>Pterygota</taxon>
        <taxon>Neoptera</taxon>
        <taxon>Endopterygota</taxon>
        <taxon>Coleoptera</taxon>
        <taxon>Polyphaga</taxon>
        <taxon>Staphyliniformia</taxon>
        <taxon>Silphidae</taxon>
        <taxon>Nicrophorinae</taxon>
        <taxon>Nicrophorus</taxon>
    </lineage>
</organism>
<dbReference type="SUPFAM" id="SSF103025">
    <property type="entry name" value="Folate-binding domain"/>
    <property type="match status" value="1"/>
</dbReference>
<gene>
    <name evidence="6" type="primary">LOC108558864</name>
</gene>
<dbReference type="InterPro" id="IPR045179">
    <property type="entry name" value="YgfZ/GcvT"/>
</dbReference>
<dbReference type="Proteomes" id="UP000695000">
    <property type="component" value="Unplaced"/>
</dbReference>
<dbReference type="NCBIfam" id="TIGR03317">
    <property type="entry name" value="ygfZ_signature"/>
    <property type="match status" value="1"/>
</dbReference>
<dbReference type="InterPro" id="IPR017703">
    <property type="entry name" value="YgfZ/GCV_T_CS"/>
</dbReference>
<evidence type="ECO:0000313" key="6">
    <source>
        <dbReference type="RefSeq" id="XP_017771388.1"/>
    </source>
</evidence>